<dbReference type="Pfam" id="PF21787">
    <property type="entry name" value="TNP-like_RNaseH_N"/>
    <property type="match status" value="1"/>
</dbReference>
<dbReference type="SMART" id="SM00980">
    <property type="entry name" value="THAP"/>
    <property type="match status" value="1"/>
</dbReference>
<feature type="domain" description="THAP-type" evidence="7">
    <location>
        <begin position="1"/>
        <end position="94"/>
    </location>
</feature>
<feature type="region of interest" description="Disordered" evidence="6">
    <location>
        <begin position="97"/>
        <end position="163"/>
    </location>
</feature>
<evidence type="ECO:0000256" key="1">
    <source>
        <dbReference type="ARBA" id="ARBA00022723"/>
    </source>
</evidence>
<accession>A0A9J6FU32</accession>
<evidence type="ECO:0000313" key="9">
    <source>
        <dbReference type="Proteomes" id="UP000821853"/>
    </source>
</evidence>
<sequence>MRKSCFVPRCRTGYKSCHEKFSFFSAPKDEQRLNLWQRAIPQKDRLRRATDYVCERHFEPELLSKTWTAEYKGNVLISTPRHASLANNAVPTSFHDCPPYLSKTPKSRKRPTETHFAPPEKKSRVSGGERPKANSCASSPSATDDSDNATSVHEPTDPGPLRTALPGLFESLFSNPSLACLPSKSWGFRRIEVSNTRTVVFSQLTRSKEFDRCSAEYVNAPQARRPAEPGAFETLACTSTTPTAAAVSLVVTRLVGIDDKMQVRTVLLGKPVSMEELEQTNSLETVEDVEGFLKHVHEVKLCSGGPSTVEYPQAEPRSAFIDLNRRWRHNKCEFVLSADASVCQKCLSLSDTLRIRQKRAMIRQRSSKPGGARLPLSNTTSDKLAALRWANYALKRSKNRLLTHFKLLLTQLKEAHERAQEISEEELDSKLCNLDLPGAQLTAIKECIAAAKLATKKSRRYREDWLFMCLLLHIRSPSAYSFLRDNNALPLPCVTTVQKYLSMVRVKCGFNSRFFAAFKKKMATKDEFQRHGILVLNEMVVRKEMRVHSNSMTYVGFSDFGDAATASDDLADHGLVFTFRAFGDNYSQPIAVFASKGPTKGAVLAQLVLKAIFMLEEAGALVDAVVCDGAATNRYMWKEFRVSGAIDHTKHFFTHPVDDKRNAYVFSDAPHLMKCVRNRLHAQKVLLFHGGRAQLLGSKTSATT</sequence>
<evidence type="ECO:0000256" key="2">
    <source>
        <dbReference type="ARBA" id="ARBA00022771"/>
    </source>
</evidence>
<dbReference type="PROSITE" id="PS50950">
    <property type="entry name" value="ZF_THAP"/>
    <property type="match status" value="1"/>
</dbReference>
<feature type="compositionally biased region" description="Basic and acidic residues" evidence="6">
    <location>
        <begin position="110"/>
        <end position="132"/>
    </location>
</feature>
<dbReference type="InterPro" id="IPR006612">
    <property type="entry name" value="THAP_Znf"/>
</dbReference>
<keyword evidence="9" id="KW-1185">Reference proteome</keyword>
<dbReference type="AlphaFoldDB" id="A0A9J6FU32"/>
<dbReference type="PANTHER" id="PTHR46600">
    <property type="entry name" value="THAP DOMAIN-CONTAINING"/>
    <property type="match status" value="1"/>
</dbReference>
<dbReference type="GO" id="GO:0043565">
    <property type="term" value="F:sequence-specific DNA binding"/>
    <property type="evidence" value="ECO:0007669"/>
    <property type="project" value="InterPro"/>
</dbReference>
<dbReference type="PANTHER" id="PTHR46600:SF11">
    <property type="entry name" value="THAP DOMAIN-CONTAINING PROTEIN 10"/>
    <property type="match status" value="1"/>
</dbReference>
<protein>
    <recommendedName>
        <fullName evidence="7">THAP-type domain-containing protein</fullName>
    </recommendedName>
</protein>
<evidence type="ECO:0000256" key="6">
    <source>
        <dbReference type="SAM" id="MobiDB-lite"/>
    </source>
</evidence>
<dbReference type="InterPro" id="IPR026516">
    <property type="entry name" value="THAP1/10"/>
</dbReference>
<reference evidence="8 9" key="1">
    <citation type="journal article" date="2020" name="Cell">
        <title>Large-Scale Comparative Analyses of Tick Genomes Elucidate Their Genetic Diversity and Vector Capacities.</title>
        <authorList>
            <consortium name="Tick Genome and Microbiome Consortium (TIGMIC)"/>
            <person name="Jia N."/>
            <person name="Wang J."/>
            <person name="Shi W."/>
            <person name="Du L."/>
            <person name="Sun Y."/>
            <person name="Zhan W."/>
            <person name="Jiang J.F."/>
            <person name="Wang Q."/>
            <person name="Zhang B."/>
            <person name="Ji P."/>
            <person name="Bell-Sakyi L."/>
            <person name="Cui X.M."/>
            <person name="Yuan T.T."/>
            <person name="Jiang B.G."/>
            <person name="Yang W.F."/>
            <person name="Lam T.T."/>
            <person name="Chang Q.C."/>
            <person name="Ding S.J."/>
            <person name="Wang X.J."/>
            <person name="Zhu J.G."/>
            <person name="Ruan X.D."/>
            <person name="Zhao L."/>
            <person name="Wei J.T."/>
            <person name="Ye R.Z."/>
            <person name="Que T.C."/>
            <person name="Du C.H."/>
            <person name="Zhou Y.H."/>
            <person name="Cheng J.X."/>
            <person name="Dai P.F."/>
            <person name="Guo W.B."/>
            <person name="Han X.H."/>
            <person name="Huang E.J."/>
            <person name="Li L.F."/>
            <person name="Wei W."/>
            <person name="Gao Y.C."/>
            <person name="Liu J.Z."/>
            <person name="Shao H.Z."/>
            <person name="Wang X."/>
            <person name="Wang C.C."/>
            <person name="Yang T.C."/>
            <person name="Huo Q.B."/>
            <person name="Li W."/>
            <person name="Chen H.Y."/>
            <person name="Chen S.E."/>
            <person name="Zhou L.G."/>
            <person name="Ni X.B."/>
            <person name="Tian J.H."/>
            <person name="Sheng Y."/>
            <person name="Liu T."/>
            <person name="Pan Y.S."/>
            <person name="Xia L.Y."/>
            <person name="Li J."/>
            <person name="Zhao F."/>
            <person name="Cao W.C."/>
        </authorList>
    </citation>
    <scope>NUCLEOTIDE SEQUENCE [LARGE SCALE GENOMIC DNA]</scope>
    <source>
        <strain evidence="8">HaeL-2018</strain>
    </source>
</reference>
<keyword evidence="2 5" id="KW-0863">Zinc-finger</keyword>
<name>A0A9J6FU32_HAELO</name>
<evidence type="ECO:0000256" key="4">
    <source>
        <dbReference type="ARBA" id="ARBA00023125"/>
    </source>
</evidence>
<keyword evidence="3" id="KW-0862">Zinc</keyword>
<dbReference type="Pfam" id="PF05485">
    <property type="entry name" value="THAP"/>
    <property type="match status" value="1"/>
</dbReference>
<organism evidence="8 9">
    <name type="scientific">Haemaphysalis longicornis</name>
    <name type="common">Bush tick</name>
    <dbReference type="NCBI Taxonomy" id="44386"/>
    <lineage>
        <taxon>Eukaryota</taxon>
        <taxon>Metazoa</taxon>
        <taxon>Ecdysozoa</taxon>
        <taxon>Arthropoda</taxon>
        <taxon>Chelicerata</taxon>
        <taxon>Arachnida</taxon>
        <taxon>Acari</taxon>
        <taxon>Parasitiformes</taxon>
        <taxon>Ixodida</taxon>
        <taxon>Ixodoidea</taxon>
        <taxon>Ixodidae</taxon>
        <taxon>Haemaphysalinae</taxon>
        <taxon>Haemaphysalis</taxon>
    </lineage>
</organism>
<dbReference type="Proteomes" id="UP000821853">
    <property type="component" value="Unassembled WGS sequence"/>
</dbReference>
<evidence type="ECO:0000256" key="5">
    <source>
        <dbReference type="PROSITE-ProRule" id="PRU00309"/>
    </source>
</evidence>
<dbReference type="SMART" id="SM00692">
    <property type="entry name" value="DM3"/>
    <property type="match status" value="1"/>
</dbReference>
<evidence type="ECO:0000313" key="8">
    <source>
        <dbReference type="EMBL" id="KAH9365792.1"/>
    </source>
</evidence>
<evidence type="ECO:0000259" key="7">
    <source>
        <dbReference type="PROSITE" id="PS50950"/>
    </source>
</evidence>
<dbReference type="OrthoDB" id="6502489at2759"/>
<dbReference type="SUPFAM" id="SSF57716">
    <property type="entry name" value="Glucocorticoid receptor-like (DNA-binding domain)"/>
    <property type="match status" value="1"/>
</dbReference>
<evidence type="ECO:0000256" key="3">
    <source>
        <dbReference type="ARBA" id="ARBA00022833"/>
    </source>
</evidence>
<dbReference type="InterPro" id="IPR048365">
    <property type="entry name" value="TNP-like_RNaseH_N"/>
</dbReference>
<feature type="compositionally biased region" description="Polar residues" evidence="6">
    <location>
        <begin position="135"/>
        <end position="153"/>
    </location>
</feature>
<keyword evidence="1" id="KW-0479">Metal-binding</keyword>
<gene>
    <name evidence="8" type="ORF">HPB48_004178</name>
</gene>
<dbReference type="EMBL" id="JABSTR010000003">
    <property type="protein sequence ID" value="KAH9365792.1"/>
    <property type="molecule type" value="Genomic_DNA"/>
</dbReference>
<keyword evidence="4 5" id="KW-0238">DNA-binding</keyword>
<dbReference type="VEuPathDB" id="VectorBase:HLOH_044623"/>
<dbReference type="GO" id="GO:0008270">
    <property type="term" value="F:zinc ion binding"/>
    <property type="evidence" value="ECO:0007669"/>
    <property type="project" value="UniProtKB-KW"/>
</dbReference>
<proteinExistence type="predicted"/>
<comment type="caution">
    <text evidence="8">The sequence shown here is derived from an EMBL/GenBank/DDBJ whole genome shotgun (WGS) entry which is preliminary data.</text>
</comment>